<name>A0A4R4YYV0_9PSEU</name>
<proteinExistence type="predicted"/>
<dbReference type="PANTHER" id="PTHR43586:SF15">
    <property type="entry name" value="BLR3095 PROTEIN"/>
    <property type="match status" value="1"/>
</dbReference>
<dbReference type="InterPro" id="IPR015422">
    <property type="entry name" value="PyrdxlP-dep_Trfase_small"/>
</dbReference>
<dbReference type="InterPro" id="IPR000192">
    <property type="entry name" value="Aminotrans_V_dom"/>
</dbReference>
<dbReference type="Proteomes" id="UP000294947">
    <property type="component" value="Unassembled WGS sequence"/>
</dbReference>
<feature type="domain" description="Aminotransferase class V" evidence="1">
    <location>
        <begin position="45"/>
        <end position="377"/>
    </location>
</feature>
<dbReference type="InterPro" id="IPR015424">
    <property type="entry name" value="PyrdxlP-dep_Trfase"/>
</dbReference>
<dbReference type="RefSeq" id="WP_132486669.1">
    <property type="nucleotide sequence ID" value="NZ_SMKW01000022.1"/>
</dbReference>
<dbReference type="AlphaFoldDB" id="A0A4R4YYV0"/>
<dbReference type="GO" id="GO:0008483">
    <property type="term" value="F:transaminase activity"/>
    <property type="evidence" value="ECO:0007669"/>
    <property type="project" value="UniProtKB-KW"/>
</dbReference>
<dbReference type="SUPFAM" id="SSF53383">
    <property type="entry name" value="PLP-dependent transferases"/>
    <property type="match status" value="1"/>
</dbReference>
<reference evidence="2 3" key="1">
    <citation type="submission" date="2019-03" db="EMBL/GenBank/DDBJ databases">
        <title>Draft genome sequences of novel Actinobacteria.</title>
        <authorList>
            <person name="Sahin N."/>
            <person name="Ay H."/>
            <person name="Saygin H."/>
        </authorList>
    </citation>
    <scope>NUCLEOTIDE SEQUENCE [LARGE SCALE GENOMIC DNA]</scope>
    <source>
        <strain evidence="2 3">7K502</strain>
    </source>
</reference>
<comment type="caution">
    <text evidence="2">The sequence shown here is derived from an EMBL/GenBank/DDBJ whole genome shotgun (WGS) entry which is preliminary data.</text>
</comment>
<evidence type="ECO:0000313" key="3">
    <source>
        <dbReference type="Proteomes" id="UP000294947"/>
    </source>
</evidence>
<organism evidence="2 3">
    <name type="scientific">Saccharopolyspora elongata</name>
    <dbReference type="NCBI Taxonomy" id="2530387"/>
    <lineage>
        <taxon>Bacteria</taxon>
        <taxon>Bacillati</taxon>
        <taxon>Actinomycetota</taxon>
        <taxon>Actinomycetes</taxon>
        <taxon>Pseudonocardiales</taxon>
        <taxon>Pseudonocardiaceae</taxon>
        <taxon>Saccharopolyspora</taxon>
    </lineage>
</organism>
<accession>A0A4R4YYV0</accession>
<keyword evidence="2" id="KW-0032">Aminotransferase</keyword>
<sequence>MNPTPAQPAETITDPDLFRASFPSLAENVHLASCSQGAASYQLSDALAEFQRSMHVHGAPWEIWMDQVEQARRGFAKLIGAEPDEVAVLANATEGAFQAASTRSYAERPRIVTTDMEFPSIAHVWLAQRARGAEVVHVGAKDGQVRTEDYLDAIDERTRLVSVPLVSYRNGLRLPVREVITRAKEQGATTFVDAYQAAGVHRIDVEELGCDFLVAGALKYVLGIPGIAFLYARRGVQDAVAPQLTGWFGRENPFAFDPRSVDHPARASRYETGTPGIPAAYGANAGLDLVNRLDATAVHDHVSGLTQRLQDELLVAGERLWSPTDPASRGPQIALLDDAPGELAAWLAERRIATSPRGTVLRMSFHFYNNESDVDAVVAAIADYRRSGR</sequence>
<keyword evidence="3" id="KW-1185">Reference proteome</keyword>
<evidence type="ECO:0000313" key="2">
    <source>
        <dbReference type="EMBL" id="TDD50180.1"/>
    </source>
</evidence>
<dbReference type="Pfam" id="PF00266">
    <property type="entry name" value="Aminotran_5"/>
    <property type="match status" value="1"/>
</dbReference>
<dbReference type="OrthoDB" id="250246at2"/>
<dbReference type="InterPro" id="IPR015421">
    <property type="entry name" value="PyrdxlP-dep_Trfase_major"/>
</dbReference>
<dbReference type="EMBL" id="SMKW01000022">
    <property type="protein sequence ID" value="TDD50180.1"/>
    <property type="molecule type" value="Genomic_DNA"/>
</dbReference>
<dbReference type="PANTHER" id="PTHR43586">
    <property type="entry name" value="CYSTEINE DESULFURASE"/>
    <property type="match status" value="1"/>
</dbReference>
<gene>
    <name evidence="2" type="ORF">E1288_18420</name>
</gene>
<dbReference type="Gene3D" id="3.90.1150.10">
    <property type="entry name" value="Aspartate Aminotransferase, domain 1"/>
    <property type="match status" value="1"/>
</dbReference>
<evidence type="ECO:0000259" key="1">
    <source>
        <dbReference type="Pfam" id="PF00266"/>
    </source>
</evidence>
<dbReference type="Gene3D" id="3.40.640.10">
    <property type="entry name" value="Type I PLP-dependent aspartate aminotransferase-like (Major domain)"/>
    <property type="match status" value="1"/>
</dbReference>
<keyword evidence="2" id="KW-0808">Transferase</keyword>
<protein>
    <submittedName>
        <fullName evidence="2">Aminotransferase class V-fold PLP-dependent enzyme</fullName>
    </submittedName>
</protein>